<dbReference type="FunFam" id="3.30.413.10:FF:000009">
    <property type="entry name" value="Sulfite reductase [ferredoxin]"/>
    <property type="match status" value="1"/>
</dbReference>
<dbReference type="EMBL" id="DWVP01000020">
    <property type="protein sequence ID" value="HJC85526.1"/>
    <property type="molecule type" value="Genomic_DNA"/>
</dbReference>
<evidence type="ECO:0000256" key="1">
    <source>
        <dbReference type="ARBA" id="ARBA00001966"/>
    </source>
</evidence>
<evidence type="ECO:0000256" key="2">
    <source>
        <dbReference type="ARBA" id="ARBA00003247"/>
    </source>
</evidence>
<comment type="similarity">
    <text evidence="3">Belongs to the nitrite and sulfite reductase 4Fe-4S domain family.</text>
</comment>
<reference evidence="16" key="1">
    <citation type="journal article" date="2021" name="PeerJ">
        <title>Extensive microbial diversity within the chicken gut microbiome revealed by metagenomics and culture.</title>
        <authorList>
            <person name="Gilroy R."/>
            <person name="Ravi A."/>
            <person name="Getino M."/>
            <person name="Pursley I."/>
            <person name="Horton D.L."/>
            <person name="Alikhan N.F."/>
            <person name="Baker D."/>
            <person name="Gharbi K."/>
            <person name="Hall N."/>
            <person name="Watson M."/>
            <person name="Adriaenssens E.M."/>
            <person name="Foster-Nyarko E."/>
            <person name="Jarju S."/>
            <person name="Secka A."/>
            <person name="Antonio M."/>
            <person name="Oren A."/>
            <person name="Chaudhuri R.R."/>
            <person name="La Ragione R."/>
            <person name="Hildebrand F."/>
            <person name="Pallen M.J."/>
        </authorList>
    </citation>
    <scope>NUCLEOTIDE SEQUENCE</scope>
    <source>
        <strain evidence="16">ChiHjej13B12-4958</strain>
    </source>
</reference>
<dbReference type="GO" id="GO:0051539">
    <property type="term" value="F:4 iron, 4 sulfur cluster binding"/>
    <property type="evidence" value="ECO:0007669"/>
    <property type="project" value="UniProtKB-KW"/>
</dbReference>
<evidence type="ECO:0000256" key="7">
    <source>
        <dbReference type="ARBA" id="ARBA00022723"/>
    </source>
</evidence>
<dbReference type="SUPFAM" id="SSF56014">
    <property type="entry name" value="Nitrite and sulphite reductase 4Fe-4S domain-like"/>
    <property type="match status" value="2"/>
</dbReference>
<evidence type="ECO:0000256" key="10">
    <source>
        <dbReference type="ARBA" id="ARBA00023004"/>
    </source>
</evidence>
<proteinExistence type="inferred from homology"/>
<gene>
    <name evidence="16" type="ORF">H9751_08280</name>
</gene>
<comment type="function">
    <text evidence="2">Catalyzes the reduction of sulfite to sulfide, a step in the biosynthesis of sulfur-containing amino acids and cofactors.</text>
</comment>
<dbReference type="InterPro" id="IPR006067">
    <property type="entry name" value="NO2/SO3_Rdtase_4Fe4S_dom"/>
</dbReference>
<protein>
    <recommendedName>
        <fullName evidence="4">assimilatory sulfite reductase (ferredoxin)</fullName>
        <ecNumber evidence="4">1.8.7.1</ecNumber>
    </recommendedName>
</protein>
<keyword evidence="5" id="KW-0004">4Fe-4S</keyword>
<dbReference type="AlphaFoldDB" id="A0A9D2TPA3"/>
<keyword evidence="10" id="KW-0408">Iron</keyword>
<keyword evidence="6" id="KW-0349">Heme</keyword>
<keyword evidence="7" id="KW-0479">Metal-binding</keyword>
<evidence type="ECO:0000256" key="9">
    <source>
        <dbReference type="ARBA" id="ARBA00023002"/>
    </source>
</evidence>
<organism evidence="16 17">
    <name type="scientific">Candidatus Corynebacterium faecigallinarum</name>
    <dbReference type="NCBI Taxonomy" id="2838528"/>
    <lineage>
        <taxon>Bacteria</taxon>
        <taxon>Bacillati</taxon>
        <taxon>Actinomycetota</taxon>
        <taxon>Actinomycetes</taxon>
        <taxon>Mycobacteriales</taxon>
        <taxon>Corynebacteriaceae</taxon>
        <taxon>Corynebacterium</taxon>
    </lineage>
</organism>
<evidence type="ECO:0000313" key="16">
    <source>
        <dbReference type="EMBL" id="HJC85526.1"/>
    </source>
</evidence>
<dbReference type="GO" id="GO:0046872">
    <property type="term" value="F:metal ion binding"/>
    <property type="evidence" value="ECO:0007669"/>
    <property type="project" value="UniProtKB-KW"/>
</dbReference>
<keyword evidence="9" id="KW-0560">Oxidoreductase</keyword>
<feature type="domain" description="Nitrite/Sulfite reductase ferredoxin-like" evidence="15">
    <location>
        <begin position="341"/>
        <end position="406"/>
    </location>
</feature>
<evidence type="ECO:0000256" key="4">
    <source>
        <dbReference type="ARBA" id="ARBA00012353"/>
    </source>
</evidence>
<evidence type="ECO:0000313" key="17">
    <source>
        <dbReference type="Proteomes" id="UP000823858"/>
    </source>
</evidence>
<feature type="compositionally biased region" description="Basic and acidic residues" evidence="13">
    <location>
        <begin position="1"/>
        <end position="12"/>
    </location>
</feature>
<dbReference type="Pfam" id="PF03460">
    <property type="entry name" value="NIR_SIR_ferr"/>
    <property type="match status" value="2"/>
</dbReference>
<dbReference type="InterPro" id="IPR006066">
    <property type="entry name" value="NO2/SO3_Rdtase_FeS/sirohaem_BS"/>
</dbReference>
<evidence type="ECO:0000259" key="14">
    <source>
        <dbReference type="Pfam" id="PF01077"/>
    </source>
</evidence>
<evidence type="ECO:0000256" key="13">
    <source>
        <dbReference type="SAM" id="MobiDB-lite"/>
    </source>
</evidence>
<accession>A0A9D2TPA3</accession>
<dbReference type="Gene3D" id="3.30.413.10">
    <property type="entry name" value="Sulfite Reductase Hemoprotein, domain 1"/>
    <property type="match status" value="2"/>
</dbReference>
<evidence type="ECO:0000256" key="3">
    <source>
        <dbReference type="ARBA" id="ARBA00010429"/>
    </source>
</evidence>
<dbReference type="InterPro" id="IPR051329">
    <property type="entry name" value="NIR_SIR_4Fe-4S"/>
</dbReference>
<sequence>MLTEEEKADRKAPKPVGQWLIDGKDPLNNDERIKQEDAGLAVADRVREIYAKQGFDSIPAEDLAPRFKWIGLYTQRRQDMDGEQTSLLTNAELQDRYFMMRVRLDGGVMSSEQMRVIGGISSDFARGTADFTDRQNIQLHWIRIEDVPEIWDRLASVGLDTFFGCGDVPRVVLGSPVAGISKDEIIDATPAIKEIKQNWLTRDEFCNLPRKFKSAISGNRRQDVTHEIQDISFIGSEHPEHGPGFDLWVGGGLSTNPMFAQRLGAWVPLDKVPEVWAGVVRIFRDYGYRKLRNRARLKFLVADWGIEKFRRILEEDYLGYKLADGPEPEVNPGYRDHVGVHEQRDGRFYVGVKPTVGHTEGDQLQRLADIAEKHGITDLRTTPDKELLFLNVESEKIDDLLKDLEAEHLSAKPSSFRRDIISCTGLEFCKLALVTTKQRAITLADQLEERLGDLDVPLKISLNGCPNSCARTQVADIGLKGQIVTDDNGNRVEGFQVHLGGAVGMHPDWGKKLRGHKVTSAELDDYVVRVVEHYKEQRAEGEQFRDWVLRADEAVLQ</sequence>
<feature type="domain" description="Nitrite/Sulfite reductase ferredoxin-like" evidence="15">
    <location>
        <begin position="95"/>
        <end position="156"/>
    </location>
</feature>
<feature type="domain" description="Nitrite/sulphite reductase 4Fe-4S" evidence="14">
    <location>
        <begin position="417"/>
        <end position="551"/>
    </location>
</feature>
<dbReference type="PRINTS" id="PR00397">
    <property type="entry name" value="SIROHAEM"/>
</dbReference>
<dbReference type="GO" id="GO:0020037">
    <property type="term" value="F:heme binding"/>
    <property type="evidence" value="ECO:0007669"/>
    <property type="project" value="InterPro"/>
</dbReference>
<dbReference type="PROSITE" id="PS00365">
    <property type="entry name" value="NIR_SIR"/>
    <property type="match status" value="1"/>
</dbReference>
<keyword evidence="11" id="KW-0411">Iron-sulfur</keyword>
<dbReference type="InterPro" id="IPR045854">
    <property type="entry name" value="NO2/SO3_Rdtase_4Fe4S_sf"/>
</dbReference>
<dbReference type="GO" id="GO:0050311">
    <property type="term" value="F:sulfite reductase (ferredoxin) activity"/>
    <property type="evidence" value="ECO:0007669"/>
    <property type="project" value="UniProtKB-EC"/>
</dbReference>
<evidence type="ECO:0000256" key="5">
    <source>
        <dbReference type="ARBA" id="ARBA00022485"/>
    </source>
</evidence>
<comment type="caution">
    <text evidence="16">The sequence shown here is derived from an EMBL/GenBank/DDBJ whole genome shotgun (WGS) entry which is preliminary data.</text>
</comment>
<evidence type="ECO:0000259" key="15">
    <source>
        <dbReference type="Pfam" id="PF03460"/>
    </source>
</evidence>
<reference evidence="16" key="2">
    <citation type="submission" date="2021-04" db="EMBL/GenBank/DDBJ databases">
        <authorList>
            <person name="Gilroy R."/>
        </authorList>
    </citation>
    <scope>NUCLEOTIDE SEQUENCE</scope>
    <source>
        <strain evidence="16">ChiHjej13B12-4958</strain>
    </source>
</reference>
<dbReference type="InterPro" id="IPR005117">
    <property type="entry name" value="NiRdtase/SiRdtase_haem-b_fer"/>
</dbReference>
<evidence type="ECO:0000256" key="11">
    <source>
        <dbReference type="ARBA" id="ARBA00023014"/>
    </source>
</evidence>
<dbReference type="Gene3D" id="3.90.480.20">
    <property type="match status" value="1"/>
</dbReference>
<comment type="catalytic activity">
    <reaction evidence="12">
        <text>hydrogen sulfide + 6 oxidized [2Fe-2S]-[ferredoxin] + 3 H2O = sulfite + 6 reduced [2Fe-2S]-[ferredoxin] + 7 H(+)</text>
        <dbReference type="Rhea" id="RHEA:23132"/>
        <dbReference type="Rhea" id="RHEA-COMP:10000"/>
        <dbReference type="Rhea" id="RHEA-COMP:10001"/>
        <dbReference type="ChEBI" id="CHEBI:15377"/>
        <dbReference type="ChEBI" id="CHEBI:15378"/>
        <dbReference type="ChEBI" id="CHEBI:17359"/>
        <dbReference type="ChEBI" id="CHEBI:29919"/>
        <dbReference type="ChEBI" id="CHEBI:33737"/>
        <dbReference type="ChEBI" id="CHEBI:33738"/>
        <dbReference type="EC" id="1.8.7.1"/>
    </reaction>
</comment>
<feature type="region of interest" description="Disordered" evidence="13">
    <location>
        <begin position="1"/>
        <end position="30"/>
    </location>
</feature>
<keyword evidence="8" id="KW-0883">Thioether bond</keyword>
<evidence type="ECO:0000256" key="12">
    <source>
        <dbReference type="ARBA" id="ARBA00049518"/>
    </source>
</evidence>
<dbReference type="EC" id="1.8.7.1" evidence="4"/>
<evidence type="ECO:0000256" key="8">
    <source>
        <dbReference type="ARBA" id="ARBA00022784"/>
    </source>
</evidence>
<feature type="domain" description="Nitrite/sulphite reductase 4Fe-4S" evidence="14">
    <location>
        <begin position="166"/>
        <end position="317"/>
    </location>
</feature>
<dbReference type="PANTHER" id="PTHR32439">
    <property type="entry name" value="FERREDOXIN--NITRITE REDUCTASE, CHLOROPLASTIC"/>
    <property type="match status" value="1"/>
</dbReference>
<evidence type="ECO:0000256" key="6">
    <source>
        <dbReference type="ARBA" id="ARBA00022617"/>
    </source>
</evidence>
<dbReference type="Pfam" id="PF01077">
    <property type="entry name" value="NIR_SIR"/>
    <property type="match status" value="2"/>
</dbReference>
<dbReference type="PANTHER" id="PTHR32439:SF0">
    <property type="entry name" value="FERREDOXIN--NITRITE REDUCTASE, CHLOROPLASTIC"/>
    <property type="match status" value="1"/>
</dbReference>
<name>A0A9D2TPA3_9CORY</name>
<dbReference type="Proteomes" id="UP000823858">
    <property type="component" value="Unassembled WGS sequence"/>
</dbReference>
<dbReference type="InterPro" id="IPR036136">
    <property type="entry name" value="Nit/Sulf_reduc_fer-like_dom_sf"/>
</dbReference>
<comment type="cofactor">
    <cofactor evidence="1">
        <name>[4Fe-4S] cluster</name>
        <dbReference type="ChEBI" id="CHEBI:49883"/>
    </cofactor>
</comment>
<dbReference type="SUPFAM" id="SSF55124">
    <property type="entry name" value="Nitrite/Sulfite reductase N-terminal domain-like"/>
    <property type="match status" value="2"/>
</dbReference>